<protein>
    <submittedName>
        <fullName evidence="1">Uncharacterized protein</fullName>
    </submittedName>
</protein>
<proteinExistence type="predicted"/>
<organism evidence="1">
    <name type="scientific">viral metagenome</name>
    <dbReference type="NCBI Taxonomy" id="1070528"/>
    <lineage>
        <taxon>unclassified sequences</taxon>
        <taxon>metagenomes</taxon>
        <taxon>organismal metagenomes</taxon>
    </lineage>
</organism>
<reference evidence="1" key="1">
    <citation type="submission" date="2020-03" db="EMBL/GenBank/DDBJ databases">
        <title>The deep terrestrial virosphere.</title>
        <authorList>
            <person name="Holmfeldt K."/>
            <person name="Nilsson E."/>
            <person name="Simone D."/>
            <person name="Lopez-Fernandez M."/>
            <person name="Wu X."/>
            <person name="de Brujin I."/>
            <person name="Lundin D."/>
            <person name="Andersson A."/>
            <person name="Bertilsson S."/>
            <person name="Dopson M."/>
        </authorList>
    </citation>
    <scope>NUCLEOTIDE SEQUENCE</scope>
    <source>
        <strain evidence="1">TM448A06544</strain>
        <strain evidence="2">TM448B08809</strain>
    </source>
</reference>
<gene>
    <name evidence="1" type="ORF">TM448A06544_0010</name>
    <name evidence="2" type="ORF">TM448B08809_0006</name>
</gene>
<name>A0A6H2A6J4_9ZZZZ</name>
<evidence type="ECO:0000313" key="2">
    <source>
        <dbReference type="EMBL" id="QJI04463.1"/>
    </source>
</evidence>
<dbReference type="EMBL" id="MT144563">
    <property type="protein sequence ID" value="QJA55060.1"/>
    <property type="molecule type" value="Genomic_DNA"/>
</dbReference>
<dbReference type="AlphaFoldDB" id="A0A6H2A6J4"/>
<accession>A0A6H2A6J4</accession>
<dbReference type="EMBL" id="MT145182">
    <property type="protein sequence ID" value="QJI04463.1"/>
    <property type="molecule type" value="Genomic_DNA"/>
</dbReference>
<evidence type="ECO:0000313" key="1">
    <source>
        <dbReference type="EMBL" id="QJA55060.1"/>
    </source>
</evidence>
<sequence>MKNIGKWAYRLDHSETEQMFAEAWDEINTDHKRKLNGKGMLDYLLAEDTISPNGEVSDRDREVAATVIQWLGSPIGQDFLLQLT</sequence>